<evidence type="ECO:0000313" key="1">
    <source>
        <dbReference type="EnsemblMetazoa" id="AATE018273-PA.1"/>
    </source>
</evidence>
<accession>A0A182JHM7</accession>
<dbReference type="EnsemblMetazoa" id="AATE018273-RA">
    <property type="protein sequence ID" value="AATE018273-PA.1"/>
    <property type="gene ID" value="AATE018273"/>
</dbReference>
<dbReference type="InterPro" id="IPR000742">
    <property type="entry name" value="EGF"/>
</dbReference>
<dbReference type="PROSITE" id="PS01186">
    <property type="entry name" value="EGF_2"/>
    <property type="match status" value="1"/>
</dbReference>
<sequence length="302" mass="32429">MASTSGQDPFLLWQDDKCFLFSAQASGRPTAKVFTAKVGHDCVGLTGTMPARGGADSDGSISARRCGHGSPCEQLCYELHDGMYECDCSEGFELNKNGYSCQAHLTSHCTILSHHLPITSHHGLRWTTFVSLSSFFELYGQLGQRCEQPIGVTSVSPASRSSCPMCAAKCHFVGLTAIVSDKVVDLRGGPASEARGTGPRCPIAQYCITQIEQPRPGAHLGTFPNTIANLVANKLPVDRSFCDRFGLAAISHRSFGRHASRSEFFSFSLRAASSADDRPAVFSSSSKSLSTLPPIAADEEER</sequence>
<protein>
    <submittedName>
        <fullName evidence="1">Uncharacterized protein</fullName>
    </submittedName>
</protein>
<dbReference type="Gene3D" id="2.10.25.10">
    <property type="entry name" value="Laminin"/>
    <property type="match status" value="1"/>
</dbReference>
<proteinExistence type="predicted"/>
<reference evidence="1" key="1">
    <citation type="submission" date="2022-08" db="UniProtKB">
        <authorList>
            <consortium name="EnsemblMetazoa"/>
        </authorList>
    </citation>
    <scope>IDENTIFICATION</scope>
    <source>
        <strain evidence="1">EBRO</strain>
    </source>
</reference>
<organism evidence="1">
    <name type="scientific">Anopheles atroparvus</name>
    <name type="common">European mosquito</name>
    <dbReference type="NCBI Taxonomy" id="41427"/>
    <lineage>
        <taxon>Eukaryota</taxon>
        <taxon>Metazoa</taxon>
        <taxon>Ecdysozoa</taxon>
        <taxon>Arthropoda</taxon>
        <taxon>Hexapoda</taxon>
        <taxon>Insecta</taxon>
        <taxon>Pterygota</taxon>
        <taxon>Neoptera</taxon>
        <taxon>Endopterygota</taxon>
        <taxon>Diptera</taxon>
        <taxon>Nematocera</taxon>
        <taxon>Culicoidea</taxon>
        <taxon>Culicidae</taxon>
        <taxon>Anophelinae</taxon>
        <taxon>Anopheles</taxon>
    </lineage>
</organism>
<dbReference type="STRING" id="41427.A0A182JHM7"/>
<dbReference type="AlphaFoldDB" id="A0A182JHM7"/>
<name>A0A182JHM7_ANOAO</name>
<dbReference type="VEuPathDB" id="VectorBase:AATE018273"/>